<dbReference type="InterPro" id="IPR047761">
    <property type="entry name" value="NadS-like"/>
</dbReference>
<sequence>MQNEHFDELIASIKEAGKIHRGEINASRLYEFPEPNVKSIRENIGFTQLKFASLIGVNVRTLQNWEQGHRKPTGPAKVLLRLVQADPNTVVKNLHINQAG</sequence>
<dbReference type="PANTHER" id="PTHR36511">
    <property type="entry name" value="MERR FAMILY BACTERIAL REGULATORY PROTEIN"/>
    <property type="match status" value="1"/>
</dbReference>
<evidence type="ECO:0000256" key="2">
    <source>
        <dbReference type="ARBA" id="ARBA00023125"/>
    </source>
</evidence>
<dbReference type="InterPro" id="IPR001387">
    <property type="entry name" value="Cro/C1-type_HTH"/>
</dbReference>
<name>A0A1R4HD80_9GAMM</name>
<dbReference type="Gene3D" id="1.10.260.40">
    <property type="entry name" value="lambda repressor-like DNA-binding domains"/>
    <property type="match status" value="1"/>
</dbReference>
<dbReference type="RefSeq" id="WP_087147703.1">
    <property type="nucleotide sequence ID" value="NZ_FUKJ01000315.1"/>
</dbReference>
<organism evidence="5 6">
    <name type="scientific">Crenothrix polyspora</name>
    <dbReference type="NCBI Taxonomy" id="360316"/>
    <lineage>
        <taxon>Bacteria</taxon>
        <taxon>Pseudomonadati</taxon>
        <taxon>Pseudomonadota</taxon>
        <taxon>Gammaproteobacteria</taxon>
        <taxon>Methylococcales</taxon>
        <taxon>Crenotrichaceae</taxon>
        <taxon>Crenothrix</taxon>
    </lineage>
</organism>
<dbReference type="EMBL" id="FUKJ01000315">
    <property type="protein sequence ID" value="SJM94208.1"/>
    <property type="molecule type" value="Genomic_DNA"/>
</dbReference>
<evidence type="ECO:0000259" key="4">
    <source>
        <dbReference type="PROSITE" id="PS50943"/>
    </source>
</evidence>
<dbReference type="Pfam" id="PF01381">
    <property type="entry name" value="HTH_3"/>
    <property type="match status" value="1"/>
</dbReference>
<keyword evidence="1" id="KW-0805">Transcription regulation</keyword>
<dbReference type="PANTHER" id="PTHR36511:SF3">
    <property type="entry name" value="ANTITOXIN HIGA-2"/>
    <property type="match status" value="1"/>
</dbReference>
<dbReference type="SUPFAM" id="SSF47413">
    <property type="entry name" value="lambda repressor-like DNA-binding domains"/>
    <property type="match status" value="1"/>
</dbReference>
<keyword evidence="3" id="KW-0804">Transcription</keyword>
<accession>A0A1R4HD80</accession>
<feature type="domain" description="HTH cro/C1-type" evidence="4">
    <location>
        <begin position="37"/>
        <end position="73"/>
    </location>
</feature>
<keyword evidence="2" id="KW-0238">DNA-binding</keyword>
<keyword evidence="6" id="KW-1185">Reference proteome</keyword>
<dbReference type="GO" id="GO:0003677">
    <property type="term" value="F:DNA binding"/>
    <property type="evidence" value="ECO:0007669"/>
    <property type="project" value="UniProtKB-KW"/>
</dbReference>
<protein>
    <recommendedName>
        <fullName evidence="4">HTH cro/C1-type domain-containing protein</fullName>
    </recommendedName>
</protein>
<dbReference type="CDD" id="cd00093">
    <property type="entry name" value="HTH_XRE"/>
    <property type="match status" value="1"/>
</dbReference>
<dbReference type="NCBIfam" id="NF041265">
    <property type="entry name" value="NadS"/>
    <property type="match status" value="1"/>
</dbReference>
<reference evidence="6" key="1">
    <citation type="submission" date="2017-02" db="EMBL/GenBank/DDBJ databases">
        <authorList>
            <person name="Daims H."/>
        </authorList>
    </citation>
    <scope>NUCLEOTIDE SEQUENCE [LARGE SCALE GENOMIC DNA]</scope>
</reference>
<dbReference type="OrthoDB" id="9799384at2"/>
<proteinExistence type="predicted"/>
<dbReference type="SMART" id="SM00530">
    <property type="entry name" value="HTH_XRE"/>
    <property type="match status" value="1"/>
</dbReference>
<dbReference type="InterPro" id="IPR052359">
    <property type="entry name" value="HTH-type_reg/antitoxin"/>
</dbReference>
<evidence type="ECO:0000313" key="6">
    <source>
        <dbReference type="Proteomes" id="UP000195442"/>
    </source>
</evidence>
<gene>
    <name evidence="5" type="ORF">CRENPOLYSF2_3820004</name>
</gene>
<dbReference type="AlphaFoldDB" id="A0A1R4HD80"/>
<evidence type="ECO:0000313" key="5">
    <source>
        <dbReference type="EMBL" id="SJM94208.1"/>
    </source>
</evidence>
<evidence type="ECO:0000256" key="1">
    <source>
        <dbReference type="ARBA" id="ARBA00023015"/>
    </source>
</evidence>
<dbReference type="Proteomes" id="UP000195442">
    <property type="component" value="Unassembled WGS sequence"/>
</dbReference>
<dbReference type="PROSITE" id="PS50943">
    <property type="entry name" value="HTH_CROC1"/>
    <property type="match status" value="1"/>
</dbReference>
<evidence type="ECO:0000256" key="3">
    <source>
        <dbReference type="ARBA" id="ARBA00023163"/>
    </source>
</evidence>
<dbReference type="InterPro" id="IPR010982">
    <property type="entry name" value="Lambda_DNA-bd_dom_sf"/>
</dbReference>